<dbReference type="PROSITE" id="PS51755">
    <property type="entry name" value="OMPR_PHOB"/>
    <property type="match status" value="1"/>
</dbReference>
<dbReference type="SMART" id="SM00862">
    <property type="entry name" value="Trans_reg_C"/>
    <property type="match status" value="1"/>
</dbReference>
<dbReference type="InterPro" id="IPR039420">
    <property type="entry name" value="WalR-like"/>
</dbReference>
<dbReference type="CDD" id="cd00383">
    <property type="entry name" value="trans_reg_C"/>
    <property type="match status" value="1"/>
</dbReference>
<dbReference type="SMART" id="SM00448">
    <property type="entry name" value="REC"/>
    <property type="match status" value="1"/>
</dbReference>
<dbReference type="RefSeq" id="WP_106837394.1">
    <property type="nucleotide sequence ID" value="NZ_JARMEZ010000014.1"/>
</dbReference>
<evidence type="ECO:0000256" key="5">
    <source>
        <dbReference type="ARBA" id="ARBA00023125"/>
    </source>
</evidence>
<dbReference type="Gene3D" id="6.10.250.690">
    <property type="match status" value="1"/>
</dbReference>
<dbReference type="GO" id="GO:0000156">
    <property type="term" value="F:phosphorelay response regulator activity"/>
    <property type="evidence" value="ECO:0007669"/>
    <property type="project" value="TreeGrafter"/>
</dbReference>
<reference evidence="11 12" key="1">
    <citation type="submission" date="2018-03" db="EMBL/GenBank/DDBJ databases">
        <title>Brevisbacillus phylogenomics.</title>
        <authorList>
            <person name="Dunlap C."/>
        </authorList>
    </citation>
    <scope>NUCLEOTIDE SEQUENCE [LARGE SCALE GENOMIC DNA]</scope>
    <source>
        <strain evidence="11 12">NRRL NRS-1210</strain>
    </source>
</reference>
<evidence type="ECO:0000256" key="6">
    <source>
        <dbReference type="ARBA" id="ARBA00023163"/>
    </source>
</evidence>
<dbReference type="Proteomes" id="UP000240419">
    <property type="component" value="Unassembled WGS sequence"/>
</dbReference>
<evidence type="ECO:0000259" key="10">
    <source>
        <dbReference type="PROSITE" id="PS51755"/>
    </source>
</evidence>
<dbReference type="InterPro" id="IPR036388">
    <property type="entry name" value="WH-like_DNA-bd_sf"/>
</dbReference>
<keyword evidence="12" id="KW-1185">Reference proteome</keyword>
<dbReference type="PROSITE" id="PS50110">
    <property type="entry name" value="RESPONSE_REGULATORY"/>
    <property type="match status" value="1"/>
</dbReference>
<dbReference type="Pfam" id="PF00072">
    <property type="entry name" value="Response_reg"/>
    <property type="match status" value="1"/>
</dbReference>
<keyword evidence="4" id="KW-0805">Transcription regulation</keyword>
<dbReference type="InterPro" id="IPR001789">
    <property type="entry name" value="Sig_transdc_resp-reg_receiver"/>
</dbReference>
<sequence>MSTILLVDDEPQILEILSSYLQKEGYHVLTAQTGKEAVEMATTVSFTCIILDLMLPDLSGEEVCIQIRKESRVPILMLTAKSGEADRIRGLTIGADDYLIKPFSPRELVARVRAIMRRAGDYSTLSDFVEVGDLTISMNEKRVTKNGVALEVTPNEYRLLTTLVRYPGRTWGREELVREVMGFDFEGYDRTIDTHIKNLRQKIEADAKQPEYIKTVYGLGYRFDDPMKK</sequence>
<dbReference type="PANTHER" id="PTHR48111:SF73">
    <property type="entry name" value="ALKALINE PHOSPHATASE SYNTHESIS TRANSCRIPTIONAL REGULATORY PROTEIN PHOP"/>
    <property type="match status" value="1"/>
</dbReference>
<gene>
    <name evidence="11" type="ORF">C7R93_02945</name>
</gene>
<evidence type="ECO:0000313" key="11">
    <source>
        <dbReference type="EMBL" id="PSJ99646.1"/>
    </source>
</evidence>
<dbReference type="FunFam" id="1.10.10.10:FF:000018">
    <property type="entry name" value="DNA-binding response regulator ResD"/>
    <property type="match status" value="1"/>
</dbReference>
<feature type="domain" description="OmpR/PhoB-type" evidence="10">
    <location>
        <begin position="126"/>
        <end position="225"/>
    </location>
</feature>
<dbReference type="AlphaFoldDB" id="A0A2P7VKA2"/>
<dbReference type="EMBL" id="PXZM01000003">
    <property type="protein sequence ID" value="PSJ99646.1"/>
    <property type="molecule type" value="Genomic_DNA"/>
</dbReference>
<keyword evidence="3" id="KW-0902">Two-component regulatory system</keyword>
<protein>
    <submittedName>
        <fullName evidence="11">DNA-binding response regulator</fullName>
    </submittedName>
</protein>
<comment type="caution">
    <text evidence="11">The sequence shown here is derived from an EMBL/GenBank/DDBJ whole genome shotgun (WGS) entry which is preliminary data.</text>
</comment>
<dbReference type="InterPro" id="IPR011006">
    <property type="entry name" value="CheY-like_superfamily"/>
</dbReference>
<dbReference type="GO" id="GO:0005829">
    <property type="term" value="C:cytosol"/>
    <property type="evidence" value="ECO:0007669"/>
    <property type="project" value="TreeGrafter"/>
</dbReference>
<dbReference type="Pfam" id="PF00486">
    <property type="entry name" value="Trans_reg_C"/>
    <property type="match status" value="1"/>
</dbReference>
<proteinExistence type="predicted"/>
<keyword evidence="5 8" id="KW-0238">DNA-binding</keyword>
<keyword evidence="2 7" id="KW-0597">Phosphoprotein</keyword>
<name>A0A2P7VKA2_9BACL</name>
<feature type="DNA-binding region" description="OmpR/PhoB-type" evidence="8">
    <location>
        <begin position="126"/>
        <end position="225"/>
    </location>
</feature>
<evidence type="ECO:0000256" key="3">
    <source>
        <dbReference type="ARBA" id="ARBA00023012"/>
    </source>
</evidence>
<dbReference type="OrthoDB" id="9802426at2"/>
<comment type="subcellular location">
    <subcellularLocation>
        <location evidence="1">Cytoplasm</location>
    </subcellularLocation>
</comment>
<dbReference type="SUPFAM" id="SSF52172">
    <property type="entry name" value="CheY-like"/>
    <property type="match status" value="1"/>
</dbReference>
<dbReference type="FunFam" id="3.40.50.2300:FF:000001">
    <property type="entry name" value="DNA-binding response regulator PhoB"/>
    <property type="match status" value="1"/>
</dbReference>
<evidence type="ECO:0000256" key="1">
    <source>
        <dbReference type="ARBA" id="ARBA00004496"/>
    </source>
</evidence>
<evidence type="ECO:0000256" key="2">
    <source>
        <dbReference type="ARBA" id="ARBA00022553"/>
    </source>
</evidence>
<dbReference type="GO" id="GO:0006355">
    <property type="term" value="P:regulation of DNA-templated transcription"/>
    <property type="evidence" value="ECO:0007669"/>
    <property type="project" value="InterPro"/>
</dbReference>
<evidence type="ECO:0000259" key="9">
    <source>
        <dbReference type="PROSITE" id="PS50110"/>
    </source>
</evidence>
<dbReference type="GO" id="GO:0000976">
    <property type="term" value="F:transcription cis-regulatory region binding"/>
    <property type="evidence" value="ECO:0007669"/>
    <property type="project" value="TreeGrafter"/>
</dbReference>
<dbReference type="Gene3D" id="3.40.50.2300">
    <property type="match status" value="1"/>
</dbReference>
<evidence type="ECO:0000256" key="7">
    <source>
        <dbReference type="PROSITE-ProRule" id="PRU00169"/>
    </source>
</evidence>
<dbReference type="Gene3D" id="1.10.10.10">
    <property type="entry name" value="Winged helix-like DNA-binding domain superfamily/Winged helix DNA-binding domain"/>
    <property type="match status" value="1"/>
</dbReference>
<feature type="modified residue" description="4-aspartylphosphate" evidence="7">
    <location>
        <position position="52"/>
    </location>
</feature>
<dbReference type="InterPro" id="IPR016032">
    <property type="entry name" value="Sig_transdc_resp-reg_C-effctor"/>
</dbReference>
<evidence type="ECO:0000256" key="8">
    <source>
        <dbReference type="PROSITE-ProRule" id="PRU01091"/>
    </source>
</evidence>
<evidence type="ECO:0000313" key="12">
    <source>
        <dbReference type="Proteomes" id="UP000240419"/>
    </source>
</evidence>
<feature type="domain" description="Response regulatory" evidence="9">
    <location>
        <begin position="3"/>
        <end position="116"/>
    </location>
</feature>
<evidence type="ECO:0000256" key="4">
    <source>
        <dbReference type="ARBA" id="ARBA00023015"/>
    </source>
</evidence>
<organism evidence="11 12">
    <name type="scientific">Brevibacillus fortis</name>
    <dbReference type="NCBI Taxonomy" id="2126352"/>
    <lineage>
        <taxon>Bacteria</taxon>
        <taxon>Bacillati</taxon>
        <taxon>Bacillota</taxon>
        <taxon>Bacilli</taxon>
        <taxon>Bacillales</taxon>
        <taxon>Paenibacillaceae</taxon>
        <taxon>Brevibacillus</taxon>
    </lineage>
</organism>
<dbReference type="GO" id="GO:0032993">
    <property type="term" value="C:protein-DNA complex"/>
    <property type="evidence" value="ECO:0007669"/>
    <property type="project" value="TreeGrafter"/>
</dbReference>
<accession>A0A2P7VKA2</accession>
<dbReference type="PANTHER" id="PTHR48111">
    <property type="entry name" value="REGULATOR OF RPOS"/>
    <property type="match status" value="1"/>
</dbReference>
<dbReference type="InterPro" id="IPR001867">
    <property type="entry name" value="OmpR/PhoB-type_DNA-bd"/>
</dbReference>
<keyword evidence="6" id="KW-0804">Transcription</keyword>
<dbReference type="SUPFAM" id="SSF46894">
    <property type="entry name" value="C-terminal effector domain of the bipartite response regulators"/>
    <property type="match status" value="1"/>
</dbReference>